<evidence type="ECO:0000313" key="2">
    <source>
        <dbReference type="Proteomes" id="UP000523007"/>
    </source>
</evidence>
<reference evidence="1 2" key="1">
    <citation type="submission" date="2020-08" db="EMBL/GenBank/DDBJ databases">
        <title>Sequencing the genomes of 1000 actinobacteria strains.</title>
        <authorList>
            <person name="Klenk H.-P."/>
        </authorList>
    </citation>
    <scope>NUCLEOTIDE SEQUENCE [LARGE SCALE GENOMIC DNA]</scope>
    <source>
        <strain evidence="1 2">DSM 102030</strain>
    </source>
</reference>
<dbReference type="RefSeq" id="WP_184578398.1">
    <property type="nucleotide sequence ID" value="NZ_JACHJT010000001.1"/>
</dbReference>
<dbReference type="Proteomes" id="UP000523007">
    <property type="component" value="Unassembled WGS sequence"/>
</dbReference>
<dbReference type="AlphaFoldDB" id="A0A7W7RHK5"/>
<gene>
    <name evidence="1" type="ORF">F4561_002568</name>
</gene>
<accession>A0A7W7RHK5</accession>
<proteinExistence type="predicted"/>
<protein>
    <submittedName>
        <fullName evidence="1">Uncharacterized protein</fullName>
    </submittedName>
</protein>
<organism evidence="1 2">
    <name type="scientific">Lipingzhangella halophila</name>
    <dbReference type="NCBI Taxonomy" id="1783352"/>
    <lineage>
        <taxon>Bacteria</taxon>
        <taxon>Bacillati</taxon>
        <taxon>Actinomycetota</taxon>
        <taxon>Actinomycetes</taxon>
        <taxon>Streptosporangiales</taxon>
        <taxon>Nocardiopsidaceae</taxon>
        <taxon>Lipingzhangella</taxon>
    </lineage>
</organism>
<dbReference type="EMBL" id="JACHJT010000001">
    <property type="protein sequence ID" value="MBB4931748.1"/>
    <property type="molecule type" value="Genomic_DNA"/>
</dbReference>
<name>A0A7W7RHK5_9ACTN</name>
<evidence type="ECO:0000313" key="1">
    <source>
        <dbReference type="EMBL" id="MBB4931748.1"/>
    </source>
</evidence>
<dbReference type="Gene3D" id="3.40.462.20">
    <property type="match status" value="1"/>
</dbReference>
<comment type="caution">
    <text evidence="1">The sequence shown here is derived from an EMBL/GenBank/DDBJ whole genome shotgun (WGS) entry which is preliminary data.</text>
</comment>
<keyword evidence="2" id="KW-1185">Reference proteome</keyword>
<sequence length="65" mass="7639">MESPDLSHGEEAKQYQVYWSTGDPKEDEHLTWIRDTYAMTFAETDWVPKVGDSHTRDDRWGCGEF</sequence>